<dbReference type="AlphaFoldDB" id="A0A6L9Y2V3"/>
<comment type="caution">
    <text evidence="4">The sequence shown here is derived from an EMBL/GenBank/DDBJ whole genome shotgun (WGS) entry which is preliminary data.</text>
</comment>
<protein>
    <recommendedName>
        <fullName evidence="3">Thioesterase domain-containing protein</fullName>
    </recommendedName>
</protein>
<dbReference type="InterPro" id="IPR029058">
    <property type="entry name" value="AB_hydrolase_fold"/>
</dbReference>
<keyword evidence="2" id="KW-1133">Transmembrane helix</keyword>
<feature type="compositionally biased region" description="Gly residues" evidence="1">
    <location>
        <begin position="406"/>
        <end position="416"/>
    </location>
</feature>
<feature type="domain" description="Thioesterase" evidence="3">
    <location>
        <begin position="320"/>
        <end position="371"/>
    </location>
</feature>
<organism evidence="4 5">
    <name type="scientific">Leifsonia tongyongensis</name>
    <dbReference type="NCBI Taxonomy" id="1268043"/>
    <lineage>
        <taxon>Bacteria</taxon>
        <taxon>Bacillati</taxon>
        <taxon>Actinomycetota</taxon>
        <taxon>Actinomycetes</taxon>
        <taxon>Micrococcales</taxon>
        <taxon>Microbacteriaceae</taxon>
        <taxon>Leifsonia</taxon>
    </lineage>
</organism>
<dbReference type="RefSeq" id="WP_163291507.1">
    <property type="nucleotide sequence ID" value="NZ_JAAGWY010000006.1"/>
</dbReference>
<evidence type="ECO:0000313" key="5">
    <source>
        <dbReference type="Proteomes" id="UP000474967"/>
    </source>
</evidence>
<evidence type="ECO:0000259" key="3">
    <source>
        <dbReference type="Pfam" id="PF00975"/>
    </source>
</evidence>
<reference evidence="4 5" key="1">
    <citation type="journal article" date="2014" name="J. Microbiol.">
        <title>Diaminobutyricibacter tongyongensis gen. nov., sp. nov. and Homoserinibacter gongjuensis gen. nov., sp. nov. belong to the family Microbacteriaceae.</title>
        <authorList>
            <person name="Kim S.J."/>
            <person name="Ahn J.H."/>
            <person name="Weon H.Y."/>
            <person name="Hamada M."/>
            <person name="Suzuki K."/>
            <person name="Kwon S.W."/>
        </authorList>
    </citation>
    <scope>NUCLEOTIDE SEQUENCE [LARGE SCALE GENOMIC DNA]</scope>
    <source>
        <strain evidence="4 5">NBRC 108724</strain>
    </source>
</reference>
<gene>
    <name evidence="4" type="ORF">G3T36_19310</name>
</gene>
<keyword evidence="2" id="KW-0472">Membrane</keyword>
<proteinExistence type="predicted"/>
<dbReference type="InterPro" id="IPR001031">
    <property type="entry name" value="Thioesterase"/>
</dbReference>
<feature type="region of interest" description="Disordered" evidence="1">
    <location>
        <begin position="400"/>
        <end position="420"/>
    </location>
</feature>
<keyword evidence="2" id="KW-0812">Transmembrane</keyword>
<name>A0A6L9Y2V3_9MICO</name>
<dbReference type="EMBL" id="JAAGWY010000006">
    <property type="protein sequence ID" value="NEN08011.1"/>
    <property type="molecule type" value="Genomic_DNA"/>
</dbReference>
<dbReference type="Pfam" id="PF00975">
    <property type="entry name" value="Thioesterase"/>
    <property type="match status" value="1"/>
</dbReference>
<evidence type="ECO:0000256" key="1">
    <source>
        <dbReference type="SAM" id="MobiDB-lite"/>
    </source>
</evidence>
<evidence type="ECO:0000313" key="4">
    <source>
        <dbReference type="EMBL" id="NEN08011.1"/>
    </source>
</evidence>
<dbReference type="Proteomes" id="UP000474967">
    <property type="component" value="Unassembled WGS sequence"/>
</dbReference>
<dbReference type="SUPFAM" id="SSF53474">
    <property type="entry name" value="alpha/beta-Hydrolases"/>
    <property type="match status" value="1"/>
</dbReference>
<keyword evidence="5" id="KW-1185">Reference proteome</keyword>
<accession>A0A6L9Y2V3</accession>
<evidence type="ECO:0000256" key="2">
    <source>
        <dbReference type="SAM" id="Phobius"/>
    </source>
</evidence>
<feature type="transmembrane region" description="Helical" evidence="2">
    <location>
        <begin position="44"/>
        <end position="65"/>
    </location>
</feature>
<dbReference type="Gene3D" id="3.40.50.1820">
    <property type="entry name" value="alpha/beta hydrolase"/>
    <property type="match status" value="1"/>
</dbReference>
<sequence length="648" mass="70398">MMPQLPPRVWAGRGMLGWILFLPGVVVGAVLSLAAGLVLVAIAVVAWLVWLAAWIVGYVWAWIWFAGQRMRRVEYPFELPSPVSRRHRSDVFSSSYLSGAPRLVGAAARLAGFVLGPLALVTSAIGTVAPRWRARPYLAVFTLRAVLAKAVGLGRRRGWLIDGHDPAVQTLDDFLVVAFPQIADFTRWWRDPDAPVDYVPSPGLHDATAEALGLELGAYPDPLGFPGLAAGAMRRRQITGYRDLLVSQREIDDLCDPDLDDRNDVGVVRISSRVGPGGIRHWLVQFPSTKSWHPRAGVAPNDLTADLVIGADREPTMTRAALAAMSLAGIAPGEPIMLAGFSLGGMVAAEVAVRAERYGFTVTHLVTAGAPLGRVRVPASIRVLALEHLLDIVPRIEGRENPFDGGEAGGRGGGETGSAPNWLTVKAGPPLPGGFRLGVLHQSTAYADTAGAVEDDPPGEQVAAALTGLGVFFGPGQRLVDYAVLRDGSYAVQPSVPFYLHSTVEDGITRGTLRTTLRRLPGVIAVDIYQSRAGLLTTILWNADVLVRSLRPWFTTVERFAVYRGLLSLLKRRRAVGFHFRLQAKETPGVTWEATVQRMPDGRWREVIDIAFDSAETEREFLPLLLPEGWTSTVNYYPPNAFEPVRAR</sequence>